<protein>
    <recommendedName>
        <fullName evidence="4">Secreted protein</fullName>
    </recommendedName>
</protein>
<reference evidence="2" key="2">
    <citation type="submission" date="2020-11" db="EMBL/GenBank/DDBJ databases">
        <authorList>
            <person name="McCartney M.A."/>
            <person name="Auch B."/>
            <person name="Kono T."/>
            <person name="Mallez S."/>
            <person name="Becker A."/>
            <person name="Gohl D.M."/>
            <person name="Silverstein K.A.T."/>
            <person name="Koren S."/>
            <person name="Bechman K.B."/>
            <person name="Herman A."/>
            <person name="Abrahante J.E."/>
            <person name="Garbe J."/>
        </authorList>
    </citation>
    <scope>NUCLEOTIDE SEQUENCE</scope>
    <source>
        <strain evidence="2">Duluth1</strain>
        <tissue evidence="2">Whole animal</tissue>
    </source>
</reference>
<gene>
    <name evidence="2" type="ORF">DPMN_045353</name>
</gene>
<evidence type="ECO:0000313" key="3">
    <source>
        <dbReference type="Proteomes" id="UP000828390"/>
    </source>
</evidence>
<evidence type="ECO:0000256" key="1">
    <source>
        <dbReference type="SAM" id="SignalP"/>
    </source>
</evidence>
<name>A0A9D4HZU8_DREPO</name>
<organism evidence="2 3">
    <name type="scientific">Dreissena polymorpha</name>
    <name type="common">Zebra mussel</name>
    <name type="synonym">Mytilus polymorpha</name>
    <dbReference type="NCBI Taxonomy" id="45954"/>
    <lineage>
        <taxon>Eukaryota</taxon>
        <taxon>Metazoa</taxon>
        <taxon>Spiralia</taxon>
        <taxon>Lophotrochozoa</taxon>
        <taxon>Mollusca</taxon>
        <taxon>Bivalvia</taxon>
        <taxon>Autobranchia</taxon>
        <taxon>Heteroconchia</taxon>
        <taxon>Euheterodonta</taxon>
        <taxon>Imparidentia</taxon>
        <taxon>Neoheterodontei</taxon>
        <taxon>Myida</taxon>
        <taxon>Dreissenoidea</taxon>
        <taxon>Dreissenidae</taxon>
        <taxon>Dreissena</taxon>
    </lineage>
</organism>
<dbReference type="EMBL" id="JAIWYP010000011">
    <property type="protein sequence ID" value="KAH3738712.1"/>
    <property type="molecule type" value="Genomic_DNA"/>
</dbReference>
<evidence type="ECO:0000313" key="2">
    <source>
        <dbReference type="EMBL" id="KAH3738712.1"/>
    </source>
</evidence>
<proteinExistence type="predicted"/>
<reference evidence="2" key="1">
    <citation type="journal article" date="2019" name="bioRxiv">
        <title>The Genome of the Zebra Mussel, Dreissena polymorpha: A Resource for Invasive Species Research.</title>
        <authorList>
            <person name="McCartney M.A."/>
            <person name="Auch B."/>
            <person name="Kono T."/>
            <person name="Mallez S."/>
            <person name="Zhang Y."/>
            <person name="Obille A."/>
            <person name="Becker A."/>
            <person name="Abrahante J.E."/>
            <person name="Garbe J."/>
            <person name="Badalamenti J.P."/>
            <person name="Herman A."/>
            <person name="Mangelson H."/>
            <person name="Liachko I."/>
            <person name="Sullivan S."/>
            <person name="Sone E.D."/>
            <person name="Koren S."/>
            <person name="Silverstein K.A.T."/>
            <person name="Beckman K.B."/>
            <person name="Gohl D.M."/>
        </authorList>
    </citation>
    <scope>NUCLEOTIDE SEQUENCE</scope>
    <source>
        <strain evidence="2">Duluth1</strain>
        <tissue evidence="2">Whole animal</tissue>
    </source>
</reference>
<keyword evidence="1" id="KW-0732">Signal</keyword>
<sequence length="76" mass="8485">MSKWNAGVSRRLLSSYFLPLLVNKPSPAHAANIQYGPAQPWRLRTSMAEYTARKIFGWHGNTAGSKNSSQLLNLLL</sequence>
<dbReference type="Proteomes" id="UP000828390">
    <property type="component" value="Unassembled WGS sequence"/>
</dbReference>
<dbReference type="AlphaFoldDB" id="A0A9D4HZU8"/>
<accession>A0A9D4HZU8</accession>
<feature type="signal peptide" evidence="1">
    <location>
        <begin position="1"/>
        <end position="30"/>
    </location>
</feature>
<comment type="caution">
    <text evidence="2">The sequence shown here is derived from an EMBL/GenBank/DDBJ whole genome shotgun (WGS) entry which is preliminary data.</text>
</comment>
<evidence type="ECO:0008006" key="4">
    <source>
        <dbReference type="Google" id="ProtNLM"/>
    </source>
</evidence>
<keyword evidence="3" id="KW-1185">Reference proteome</keyword>
<feature type="chain" id="PRO_5038887708" description="Secreted protein" evidence="1">
    <location>
        <begin position="31"/>
        <end position="76"/>
    </location>
</feature>